<dbReference type="InterPro" id="IPR011009">
    <property type="entry name" value="Kinase-like_dom_sf"/>
</dbReference>
<dbReference type="Gene3D" id="1.10.510.10">
    <property type="entry name" value="Transferase(Phosphotransferase) domain 1"/>
    <property type="match status" value="1"/>
</dbReference>
<name>A0A1D6IJP6_MAIZE</name>
<dbReference type="InterPro" id="IPR051681">
    <property type="entry name" value="Ser/Thr_Kinases-Pseudokinases"/>
</dbReference>
<sequence>MSKNTVYSPCNLQIIGTGGPEAGHMSSIEALAPSVLNASPRPVFFVTTRETRLLNYSFRTGEEFALEFVQDRANTRKPLVSITSYNRNIKTTHTPWGEEANFSGDKPSKKLMKCPSISETSNQGTNKTYPEEIYTSGPTRMKFLCNFGGRFLLTEETSACLRSKGSQNIVTETSKKSRIPLHKFPPIIMEQMTNQDCAIQSDKGEASSYPTRKSRNANLSSSMPLESTDLSKWERNGSNSTSGQIPELHRTATDISKTGHAAQRDKVDVYSFGIIMCEKLTGQEPCAGIQHGGIIGGILSNTLRPPVPASCDPQWRELMERCWSNEPEKRPSFKEVEPTLINARSQPEQATKLTSMRTAIYVSFHVHGANG</sequence>
<organism evidence="3">
    <name type="scientific">Zea mays</name>
    <name type="common">Maize</name>
    <dbReference type="NCBI Taxonomy" id="4577"/>
    <lineage>
        <taxon>Eukaryota</taxon>
        <taxon>Viridiplantae</taxon>
        <taxon>Streptophyta</taxon>
        <taxon>Embryophyta</taxon>
        <taxon>Tracheophyta</taxon>
        <taxon>Spermatophyta</taxon>
        <taxon>Magnoliopsida</taxon>
        <taxon>Liliopsida</taxon>
        <taxon>Poales</taxon>
        <taxon>Poaceae</taxon>
        <taxon>PACMAD clade</taxon>
        <taxon>Panicoideae</taxon>
        <taxon>Andropogonodae</taxon>
        <taxon>Andropogoneae</taxon>
        <taxon>Tripsacinae</taxon>
        <taxon>Zea</taxon>
    </lineage>
</organism>
<dbReference type="SMR" id="A0A1D6IJP6"/>
<reference evidence="3" key="1">
    <citation type="submission" date="2015-12" db="EMBL/GenBank/DDBJ databases">
        <title>Update maize B73 reference genome by single molecule sequencing technologies.</title>
        <authorList>
            <consortium name="Maize Genome Sequencing Project"/>
            <person name="Ware D."/>
        </authorList>
    </citation>
    <scope>NUCLEOTIDE SEQUENCE [LARGE SCALE GENOMIC DNA]</scope>
    <source>
        <tissue evidence="3">Seedling</tissue>
    </source>
</reference>
<feature type="region of interest" description="Disordered" evidence="1">
    <location>
        <begin position="201"/>
        <end position="245"/>
    </location>
</feature>
<accession>A0A1D6IJP6</accession>
<dbReference type="PANTHER" id="PTHR44329">
    <property type="entry name" value="SERINE/THREONINE-PROTEIN KINASE TNNI3K-RELATED"/>
    <property type="match status" value="1"/>
</dbReference>
<dbReference type="eggNOG" id="KOG0192">
    <property type="taxonomic scope" value="Eukaryota"/>
</dbReference>
<evidence type="ECO:0000259" key="2">
    <source>
        <dbReference type="Pfam" id="PF07714"/>
    </source>
</evidence>
<feature type="compositionally biased region" description="Polar residues" evidence="1">
    <location>
        <begin position="117"/>
        <end position="128"/>
    </location>
</feature>
<feature type="region of interest" description="Disordered" evidence="1">
    <location>
        <begin position="96"/>
        <end position="129"/>
    </location>
</feature>
<feature type="domain" description="Serine-threonine/tyrosine-protein kinase catalytic" evidence="2">
    <location>
        <begin position="263"/>
        <end position="339"/>
    </location>
</feature>
<dbReference type="AlphaFoldDB" id="A0A1D6IJP6"/>
<dbReference type="Pfam" id="PF07714">
    <property type="entry name" value="PK_Tyr_Ser-Thr"/>
    <property type="match status" value="1"/>
</dbReference>
<dbReference type="InParanoid" id="A0A1D6IJP6"/>
<dbReference type="PaxDb" id="4577-GRMZM2G108782_P01"/>
<feature type="compositionally biased region" description="Polar residues" evidence="1">
    <location>
        <begin position="208"/>
        <end position="228"/>
    </location>
</feature>
<dbReference type="EMBL" id="CM007650">
    <property type="protein sequence ID" value="ONM59664.1"/>
    <property type="molecule type" value="Genomic_DNA"/>
</dbReference>
<dbReference type="STRING" id="4577.A0A1D6IJP6"/>
<dbReference type="InterPro" id="IPR001245">
    <property type="entry name" value="Ser-Thr/Tyr_kinase_cat_dom"/>
</dbReference>
<dbReference type="GO" id="GO:0004672">
    <property type="term" value="F:protein kinase activity"/>
    <property type="evidence" value="ECO:0007669"/>
    <property type="project" value="InterPro"/>
</dbReference>
<gene>
    <name evidence="3" type="ORF">ZEAMMB73_Zm00001d022149</name>
</gene>
<evidence type="ECO:0000313" key="3">
    <source>
        <dbReference type="EMBL" id="ONM59664.1"/>
    </source>
</evidence>
<protein>
    <recommendedName>
        <fullName evidence="2">Serine-threonine/tyrosine-protein kinase catalytic domain-containing protein</fullName>
    </recommendedName>
</protein>
<dbReference type="SUPFAM" id="SSF56112">
    <property type="entry name" value="Protein kinase-like (PK-like)"/>
    <property type="match status" value="1"/>
</dbReference>
<proteinExistence type="predicted"/>
<evidence type="ECO:0000256" key="1">
    <source>
        <dbReference type="SAM" id="MobiDB-lite"/>
    </source>
</evidence>